<protein>
    <recommendedName>
        <fullName evidence="4">Transposase</fullName>
    </recommendedName>
</protein>
<proteinExistence type="predicted"/>
<accession>A0ABN6FS04</accession>
<evidence type="ECO:0000313" key="2">
    <source>
        <dbReference type="EMBL" id="BCT78248.1"/>
    </source>
</evidence>
<sequence length="203" mass="21147">MVAVAWIRRVRTASGATAVQIAESVDGRRRIVAHVGSAHTEAELGLLVERARELLDDPGQGELDLGLAPAAPRTALIGPPGEPALFENPGTAVPGRSAVAPPRVVATASRVLFDTLAAVFDDLGFDALADEVFRDLVVARIVEPTSILDTARVLGDLGVRRRARRRCGAPCPARTGAATGTRSPGRASSTPRPAAMSRCACTT</sequence>
<evidence type="ECO:0000256" key="1">
    <source>
        <dbReference type="SAM" id="MobiDB-lite"/>
    </source>
</evidence>
<dbReference type="EMBL" id="AP024525">
    <property type="protein sequence ID" value="BCT78248.1"/>
    <property type="molecule type" value="Genomic_DNA"/>
</dbReference>
<evidence type="ECO:0000313" key="3">
    <source>
        <dbReference type="Proteomes" id="UP001319861"/>
    </source>
</evidence>
<name>A0ABN6FS04_SINCY</name>
<reference evidence="2 3" key="1">
    <citation type="journal article" date="2021" name="J. Biosci. Bioeng.">
        <title>Identification and characterization of a chc gene cluster responsible for the aromatization pathway of cyclohexanecarboxylate degradation in Sinomonas cyclohexanicum ATCC 51369.</title>
        <authorList>
            <person name="Yamamoto T."/>
            <person name="Hasegawa Y."/>
            <person name="Lau P.C.K."/>
            <person name="Iwaki H."/>
        </authorList>
    </citation>
    <scope>NUCLEOTIDE SEQUENCE [LARGE SCALE GENOMIC DNA]</scope>
    <source>
        <strain evidence="2 3">ATCC 51369</strain>
    </source>
</reference>
<dbReference type="Proteomes" id="UP001319861">
    <property type="component" value="Chromosome"/>
</dbReference>
<keyword evidence="3" id="KW-1185">Reference proteome</keyword>
<organism evidence="2 3">
    <name type="scientific">Sinomonas cyclohexanicum</name>
    <name type="common">Corynebacterium cyclohexanicum</name>
    <dbReference type="NCBI Taxonomy" id="322009"/>
    <lineage>
        <taxon>Bacteria</taxon>
        <taxon>Bacillati</taxon>
        <taxon>Actinomycetota</taxon>
        <taxon>Actinomycetes</taxon>
        <taxon>Micrococcales</taxon>
        <taxon>Micrococcaceae</taxon>
        <taxon>Sinomonas</taxon>
    </lineage>
</organism>
<evidence type="ECO:0008006" key="4">
    <source>
        <dbReference type="Google" id="ProtNLM"/>
    </source>
</evidence>
<gene>
    <name evidence="2" type="ORF">SCMU_40900</name>
</gene>
<feature type="compositionally biased region" description="Polar residues" evidence="1">
    <location>
        <begin position="178"/>
        <end position="191"/>
    </location>
</feature>
<feature type="region of interest" description="Disordered" evidence="1">
    <location>
        <begin position="170"/>
        <end position="203"/>
    </location>
</feature>